<keyword evidence="2" id="KW-1185">Reference proteome</keyword>
<dbReference type="Pfam" id="PF13565">
    <property type="entry name" value="HTH_32"/>
    <property type="match status" value="1"/>
</dbReference>
<dbReference type="AlphaFoldDB" id="A0A8J7FEG0"/>
<evidence type="ECO:0000313" key="1">
    <source>
        <dbReference type="EMBL" id="MBE9217219.1"/>
    </source>
</evidence>
<protein>
    <submittedName>
        <fullName evidence="1">Helix-turn-helix domain-containing protein</fullName>
    </submittedName>
</protein>
<dbReference type="SUPFAM" id="SSF46689">
    <property type="entry name" value="Homeodomain-like"/>
    <property type="match status" value="1"/>
</dbReference>
<dbReference type="RefSeq" id="WP_193926244.1">
    <property type="nucleotide sequence ID" value="NZ_JADEWL010000317.1"/>
</dbReference>
<comment type="caution">
    <text evidence="1">The sequence shown here is derived from an EMBL/GenBank/DDBJ whole genome shotgun (WGS) entry which is preliminary data.</text>
</comment>
<dbReference type="InterPro" id="IPR009057">
    <property type="entry name" value="Homeodomain-like_sf"/>
</dbReference>
<sequence length="153" mass="17393">MPAKIYRVHLSAAERAHLQELIGKRSEKSLQVKRAYILLAADEHGDKQWKDAQISEAYGIGKRTVERLRQRFVEEGLEVALQGKHREVVREKVFDGEVEAKLIALRCSGPPSGYARWTLHLLADKMIELQYVEHISHESVRQLLKKTGLSLGG</sequence>
<proteinExistence type="predicted"/>
<reference evidence="1" key="1">
    <citation type="submission" date="2020-10" db="EMBL/GenBank/DDBJ databases">
        <authorList>
            <person name="Castelo-Branco R."/>
            <person name="Eusebio N."/>
            <person name="Adriana R."/>
            <person name="Vieira A."/>
            <person name="Brugerolle De Fraissinette N."/>
            <person name="Rezende De Castro R."/>
            <person name="Schneider M.P."/>
            <person name="Vasconcelos V."/>
            <person name="Leao P.N."/>
        </authorList>
    </citation>
    <scope>NUCLEOTIDE SEQUENCE</scope>
    <source>
        <strain evidence="1">LEGE 06105</strain>
    </source>
</reference>
<gene>
    <name evidence="1" type="ORF">IQ247_32015</name>
</gene>
<dbReference type="EMBL" id="JADEWL010000317">
    <property type="protein sequence ID" value="MBE9217219.1"/>
    <property type="molecule type" value="Genomic_DNA"/>
</dbReference>
<dbReference type="Proteomes" id="UP000620559">
    <property type="component" value="Unassembled WGS sequence"/>
</dbReference>
<organism evidence="1 2">
    <name type="scientific">Plectonema cf. radiosum LEGE 06105</name>
    <dbReference type="NCBI Taxonomy" id="945769"/>
    <lineage>
        <taxon>Bacteria</taxon>
        <taxon>Bacillati</taxon>
        <taxon>Cyanobacteriota</taxon>
        <taxon>Cyanophyceae</taxon>
        <taxon>Oscillatoriophycideae</taxon>
        <taxon>Oscillatoriales</taxon>
        <taxon>Microcoleaceae</taxon>
        <taxon>Plectonema</taxon>
    </lineage>
</organism>
<name>A0A8J7FEG0_9CYAN</name>
<evidence type="ECO:0000313" key="2">
    <source>
        <dbReference type="Proteomes" id="UP000620559"/>
    </source>
</evidence>
<accession>A0A8J7FEG0</accession>